<dbReference type="GO" id="GO:0008897">
    <property type="term" value="F:holo-[acyl-carrier-protein] synthase activity"/>
    <property type="evidence" value="ECO:0007669"/>
    <property type="project" value="InterPro"/>
</dbReference>
<sequence length="54" mass="6123">MIIGIGCDLTVISRFKKNKDSLAKKILSANELLEYNSYPGKRQFEFLAGRFAAR</sequence>
<evidence type="ECO:0000313" key="2">
    <source>
        <dbReference type="Proteomes" id="UP000245412"/>
    </source>
</evidence>
<gene>
    <name evidence="1" type="ORF">C7383_105202</name>
</gene>
<dbReference type="GO" id="GO:0000287">
    <property type="term" value="F:magnesium ion binding"/>
    <property type="evidence" value="ECO:0007669"/>
    <property type="project" value="InterPro"/>
</dbReference>
<dbReference type="Gene3D" id="3.90.470.20">
    <property type="entry name" value="4'-phosphopantetheinyl transferase domain"/>
    <property type="match status" value="1"/>
</dbReference>
<name>A0AB73T549_9FIRM</name>
<accession>A0AB73T549</accession>
<dbReference type="AlphaFoldDB" id="A0AB73T549"/>
<organism evidence="1 2">
    <name type="scientific">Murimonas intestini</name>
    <dbReference type="NCBI Taxonomy" id="1337051"/>
    <lineage>
        <taxon>Bacteria</taxon>
        <taxon>Bacillati</taxon>
        <taxon>Bacillota</taxon>
        <taxon>Clostridia</taxon>
        <taxon>Lachnospirales</taxon>
        <taxon>Lachnospiraceae</taxon>
        <taxon>Murimonas</taxon>
    </lineage>
</organism>
<dbReference type="Proteomes" id="UP000245412">
    <property type="component" value="Unassembled WGS sequence"/>
</dbReference>
<evidence type="ECO:0000313" key="1">
    <source>
        <dbReference type="EMBL" id="PWJ76166.1"/>
    </source>
</evidence>
<proteinExistence type="predicted"/>
<dbReference type="EMBL" id="QGGY01000005">
    <property type="protein sequence ID" value="PWJ76166.1"/>
    <property type="molecule type" value="Genomic_DNA"/>
</dbReference>
<reference evidence="1 2" key="1">
    <citation type="submission" date="2018-05" db="EMBL/GenBank/DDBJ databases">
        <authorList>
            <person name="Goeker M."/>
            <person name="Huntemann M."/>
            <person name="Clum A."/>
            <person name="Pillay M."/>
            <person name="Palaniappan K."/>
            <person name="Varghese N."/>
            <person name="Mikhailova N."/>
            <person name="Stamatis D."/>
            <person name="Reddy T."/>
            <person name="Daum C."/>
            <person name="Shapiro N."/>
            <person name="Ivanova N."/>
            <person name="Kyrpides N."/>
            <person name="Woyke T."/>
        </authorList>
    </citation>
    <scope>NUCLEOTIDE SEQUENCE [LARGE SCALE GENOMIC DNA]</scope>
    <source>
        <strain evidence="1 2">DSM 26524</strain>
    </source>
</reference>
<comment type="caution">
    <text evidence="1">The sequence shown here is derived from an EMBL/GenBank/DDBJ whole genome shotgun (WGS) entry which is preliminary data.</text>
</comment>
<dbReference type="SUPFAM" id="SSF56214">
    <property type="entry name" value="4'-phosphopantetheinyl transferase"/>
    <property type="match status" value="1"/>
</dbReference>
<protein>
    <submittedName>
        <fullName evidence="1">Phosphopantetheine--protein transferase-like protein</fullName>
    </submittedName>
</protein>
<keyword evidence="2" id="KW-1185">Reference proteome</keyword>
<dbReference type="InterPro" id="IPR037143">
    <property type="entry name" value="4-PPantetheinyl_Trfase_dom_sf"/>
</dbReference>